<comment type="similarity">
    <text evidence="3">Belongs to the PIGX family.</text>
</comment>
<evidence type="ECO:0000256" key="11">
    <source>
        <dbReference type="SAM" id="Phobius"/>
    </source>
</evidence>
<comment type="subcellular location">
    <subcellularLocation>
        <location evidence="1">Endoplasmic reticulum membrane</location>
        <topology evidence="1">Single-pass membrane protein</topology>
    </subcellularLocation>
</comment>
<keyword evidence="9" id="KW-0325">Glycoprotein</keyword>
<keyword evidence="4" id="KW-0337">GPI-anchor biosynthesis</keyword>
<evidence type="ECO:0000256" key="6">
    <source>
        <dbReference type="ARBA" id="ARBA00022824"/>
    </source>
</evidence>
<dbReference type="GO" id="GO:0005789">
    <property type="term" value="C:endoplasmic reticulum membrane"/>
    <property type="evidence" value="ECO:0007669"/>
    <property type="project" value="UniProtKB-SubCell"/>
</dbReference>
<evidence type="ECO:0000313" key="14">
    <source>
        <dbReference type="Proteomes" id="UP000612055"/>
    </source>
</evidence>
<keyword evidence="14" id="KW-1185">Reference proteome</keyword>
<name>A0A836C635_9CHLO</name>
<gene>
    <name evidence="13" type="ORF">HYH03_001267</name>
</gene>
<evidence type="ECO:0000256" key="2">
    <source>
        <dbReference type="ARBA" id="ARBA00004687"/>
    </source>
</evidence>
<evidence type="ECO:0000256" key="8">
    <source>
        <dbReference type="ARBA" id="ARBA00023136"/>
    </source>
</evidence>
<dbReference type="PANTHER" id="PTHR28650:SF1">
    <property type="entry name" value="PHOSPHATIDYLINOSITOL-GLYCAN BIOSYNTHESIS CLASS X PROTEIN"/>
    <property type="match status" value="1"/>
</dbReference>
<feature type="compositionally biased region" description="Low complexity" evidence="10">
    <location>
        <begin position="216"/>
        <end position="225"/>
    </location>
</feature>
<reference evidence="13" key="1">
    <citation type="journal article" date="2020" name="bioRxiv">
        <title>Comparative genomics of Chlamydomonas.</title>
        <authorList>
            <person name="Craig R.J."/>
            <person name="Hasan A.R."/>
            <person name="Ness R.W."/>
            <person name="Keightley P.D."/>
        </authorList>
    </citation>
    <scope>NUCLEOTIDE SEQUENCE</scope>
    <source>
        <strain evidence="13">CCAP 11/70</strain>
    </source>
</reference>
<evidence type="ECO:0000256" key="3">
    <source>
        <dbReference type="ARBA" id="ARBA00010345"/>
    </source>
</evidence>
<dbReference type="OrthoDB" id="5546453at2759"/>
<evidence type="ECO:0000256" key="1">
    <source>
        <dbReference type="ARBA" id="ARBA00004389"/>
    </source>
</evidence>
<feature type="region of interest" description="Disordered" evidence="10">
    <location>
        <begin position="540"/>
        <end position="560"/>
    </location>
</feature>
<dbReference type="Pfam" id="PF08320">
    <property type="entry name" value="PIG-X"/>
    <property type="match status" value="1"/>
</dbReference>
<feature type="region of interest" description="Disordered" evidence="10">
    <location>
        <begin position="622"/>
        <end position="694"/>
    </location>
</feature>
<evidence type="ECO:0000256" key="7">
    <source>
        <dbReference type="ARBA" id="ARBA00022989"/>
    </source>
</evidence>
<keyword evidence="5 11" id="KW-0812">Transmembrane</keyword>
<dbReference type="PANTHER" id="PTHR28650">
    <property type="entry name" value="PHOSPHATIDYLINOSITOL-GLYCAN BIOSYNTHESIS CLASS X PROTEIN"/>
    <property type="match status" value="1"/>
</dbReference>
<organism evidence="13 14">
    <name type="scientific">Edaphochlamys debaryana</name>
    <dbReference type="NCBI Taxonomy" id="47281"/>
    <lineage>
        <taxon>Eukaryota</taxon>
        <taxon>Viridiplantae</taxon>
        <taxon>Chlorophyta</taxon>
        <taxon>core chlorophytes</taxon>
        <taxon>Chlorophyceae</taxon>
        <taxon>CS clade</taxon>
        <taxon>Chlamydomonadales</taxon>
        <taxon>Chlamydomonadales incertae sedis</taxon>
        <taxon>Edaphochlamys</taxon>
    </lineage>
</organism>
<evidence type="ECO:0000256" key="12">
    <source>
        <dbReference type="SAM" id="SignalP"/>
    </source>
</evidence>
<dbReference type="Proteomes" id="UP000612055">
    <property type="component" value="Unassembled WGS sequence"/>
</dbReference>
<keyword evidence="7 11" id="KW-1133">Transmembrane helix</keyword>
<keyword evidence="8 11" id="KW-0472">Membrane</keyword>
<accession>A0A836C635</accession>
<feature type="compositionally biased region" description="Low complexity" evidence="10">
    <location>
        <begin position="622"/>
        <end position="631"/>
    </location>
</feature>
<feature type="compositionally biased region" description="Low complexity" evidence="10">
    <location>
        <begin position="647"/>
        <end position="694"/>
    </location>
</feature>
<dbReference type="GO" id="GO:0006506">
    <property type="term" value="P:GPI anchor biosynthetic process"/>
    <property type="evidence" value="ECO:0007669"/>
    <property type="project" value="UniProtKB-UniPathway"/>
</dbReference>
<feature type="region of interest" description="Disordered" evidence="10">
    <location>
        <begin position="216"/>
        <end position="288"/>
    </location>
</feature>
<feature type="signal peptide" evidence="12">
    <location>
        <begin position="1"/>
        <end position="20"/>
    </location>
</feature>
<protein>
    <submittedName>
        <fullName evidence="13">Uncharacterized protein</fullName>
    </submittedName>
</protein>
<feature type="compositionally biased region" description="Low complexity" evidence="10">
    <location>
        <begin position="241"/>
        <end position="288"/>
    </location>
</feature>
<evidence type="ECO:0000256" key="5">
    <source>
        <dbReference type="ARBA" id="ARBA00022692"/>
    </source>
</evidence>
<dbReference type="AlphaFoldDB" id="A0A836C635"/>
<sequence>MPDTTAPLLWLLAAVSACVGLIVSNHPTPNAGLPGFYSLPWWQDISAHYDLVDVEQGTPAFPAADCITVTLQGEGAHRRVRYELTCAPSLLFAGGAGKAAVLQLLPSELFVDPYELEQSGQVLSGTVRASLFGPLDLEHSAPAKGHSKGGKISKAGASRSVYAAAEVPFHTKYPSPVHGGRGCSASVLSFSLGPYVSVPWPAPLLLLRTGAAAGGAASTGEAGRAPSDPPSVEPPSALEYPSPAAVASVASSGREQGAAAGSPSAAAAAQQGKGSAASAPGGPAVPGPRQQWAVQAVTLRQPPSLALPAGCSLHAGWVGAVTLLAAVLASGAVVAAALCGGCDAATADLLGLSLSEFDSAVSRASGLSGGASFDPFLASASGAASVSAPGPPSAVSACVGLIVSNHPTPNAGLPGFYSLPWWQDISAHYDLVDVEQGTPAFPAADCITVTLQGEGAHRRVRYELTCAPSLLFAGGAGKAAVLQLLPSELFVDPYELEQSGQVLSGTVRASLFGPLDLEQPAPACRPTVLSLDLRNISQQPLPRVSSAPAKGHSKGGKISKAGASRSVYAAAEVPFHTKYPSPVHGGRGCSASVLSFSLGPYVSVPWPAPLLLLRTGAAAGGAASTGEAGRAPSDPPSVEPPSALEYPSPAAVASVASSGREQGAAAGSPSAAAAAQQGKGSAASAPGGPAVPGPRQQWAVQAVTLRQPPSLALPAGCSLHAGWVGAVTLLAAVLASGAVVAAALW</sequence>
<evidence type="ECO:0000256" key="10">
    <source>
        <dbReference type="SAM" id="MobiDB-lite"/>
    </source>
</evidence>
<comment type="pathway">
    <text evidence="2">Glycolipid biosynthesis; glycosylphosphatidylinositol-anchor biosynthesis.</text>
</comment>
<feature type="transmembrane region" description="Helical" evidence="11">
    <location>
        <begin position="723"/>
        <end position="744"/>
    </location>
</feature>
<evidence type="ECO:0000313" key="13">
    <source>
        <dbReference type="EMBL" id="KAG2501490.1"/>
    </source>
</evidence>
<evidence type="ECO:0000256" key="9">
    <source>
        <dbReference type="ARBA" id="ARBA00023180"/>
    </source>
</evidence>
<dbReference type="InterPro" id="IPR040039">
    <property type="entry name" value="PIGX"/>
</dbReference>
<feature type="chain" id="PRO_5032915999" evidence="12">
    <location>
        <begin position="21"/>
        <end position="745"/>
    </location>
</feature>
<evidence type="ECO:0000256" key="4">
    <source>
        <dbReference type="ARBA" id="ARBA00022502"/>
    </source>
</evidence>
<proteinExistence type="inferred from homology"/>
<keyword evidence="6" id="KW-0256">Endoplasmic reticulum</keyword>
<dbReference type="InterPro" id="IPR013233">
    <property type="entry name" value="PIG-X/PBN1"/>
</dbReference>
<keyword evidence="12" id="KW-0732">Signal</keyword>
<dbReference type="UniPathway" id="UPA00196"/>
<comment type="caution">
    <text evidence="13">The sequence shown here is derived from an EMBL/GenBank/DDBJ whole genome shotgun (WGS) entry which is preliminary data.</text>
</comment>
<dbReference type="EMBL" id="JAEHOE010000002">
    <property type="protein sequence ID" value="KAG2501490.1"/>
    <property type="molecule type" value="Genomic_DNA"/>
</dbReference>